<organism evidence="2 3">
    <name type="scientific">Tanacetum coccineum</name>
    <dbReference type="NCBI Taxonomy" id="301880"/>
    <lineage>
        <taxon>Eukaryota</taxon>
        <taxon>Viridiplantae</taxon>
        <taxon>Streptophyta</taxon>
        <taxon>Embryophyta</taxon>
        <taxon>Tracheophyta</taxon>
        <taxon>Spermatophyta</taxon>
        <taxon>Magnoliopsida</taxon>
        <taxon>eudicotyledons</taxon>
        <taxon>Gunneridae</taxon>
        <taxon>Pentapetalae</taxon>
        <taxon>asterids</taxon>
        <taxon>campanulids</taxon>
        <taxon>Asterales</taxon>
        <taxon>Asteraceae</taxon>
        <taxon>Asteroideae</taxon>
        <taxon>Anthemideae</taxon>
        <taxon>Anthemidinae</taxon>
        <taxon>Tanacetum</taxon>
    </lineage>
</organism>
<dbReference type="EMBL" id="BQNB010019565">
    <property type="protein sequence ID" value="GJT86643.1"/>
    <property type="molecule type" value="Genomic_DNA"/>
</dbReference>
<sequence length="788" mass="89939">MTIITQQIALDNALVASKKQRRIGKCNMRINPGLKPKEPTYQFWATINKHNASYRFKINNKRFSVNVEVFREILNICPKIPGQVFDETPFEEETLSLIRELGHSGEIKYIIDVSIDHLHQPWRAFAIIINKCLSGKTYYAIAIGVEPPKPKKTQKKSDLAISSKETSSKKKHAKAKKDVPLTKKPATKPRPTKKKAPVKADRGNGLNVLLEVALSEAAQLKKVTKRSKKDFHISYASGSDEGTSTKPGFLDVHKYDSESKKESWGDNREEDNDDKDDTEDESDNDGNDDDSDNDGNDDDGDNDDNNDDKHEEEEEEYVDELTDEEDNADNEKEENEEEIEDAEELYRDVYMNLRKEDVEMTDADQGGADQHNVSQESRFEHVEEDAHVTLTPVHDTQKTERPMQSSYLSSDFTDKLINFENASPADNEIASLMDTTIRHEEPSPSEITTSFPTLFSSVFKFNDRVTNLEKDLSEMKQVDQYAQAISSIPAIVDRYINNKLGEAIQQAIKSYTAECREKALADKREYIDVIDTSVRAIIKEENLPQAVLDFATPVIKQNVTESLEAAILAKSSSQPKSTYAAAASLSDFELTKILMDKMQEHKSYLRADYKRELYDALVKSYNTDKDLFETYGEIFTDLKSKEYKSSSSSKGTSYSQHKSSGKSAHAEEPSHTVDDSRVKQNQELDTDHRGRQVIPQDYFINNDLQYLKGGSLSRKYSTSITKIKAVTYEIMKWYDYGHLDEIEVHREDQQLYKFKEADFPLLRLQNIEDMLIMFFQQKLTNLTDVRSS</sequence>
<keyword evidence="3" id="KW-1185">Reference proteome</keyword>
<feature type="compositionally biased region" description="Acidic residues" evidence="1">
    <location>
        <begin position="268"/>
        <end position="343"/>
    </location>
</feature>
<feature type="region of interest" description="Disordered" evidence="1">
    <location>
        <begin position="234"/>
        <end position="346"/>
    </location>
</feature>
<feature type="compositionally biased region" description="Basic and acidic residues" evidence="1">
    <location>
        <begin position="664"/>
        <end position="687"/>
    </location>
</feature>
<feature type="compositionally biased region" description="Basic residues" evidence="1">
    <location>
        <begin position="185"/>
        <end position="197"/>
    </location>
</feature>
<dbReference type="Proteomes" id="UP001151760">
    <property type="component" value="Unassembled WGS sequence"/>
</dbReference>
<reference evidence="2" key="2">
    <citation type="submission" date="2022-01" db="EMBL/GenBank/DDBJ databases">
        <authorList>
            <person name="Yamashiro T."/>
            <person name="Shiraishi A."/>
            <person name="Satake H."/>
            <person name="Nakayama K."/>
        </authorList>
    </citation>
    <scope>NUCLEOTIDE SEQUENCE</scope>
</reference>
<feature type="region of interest" description="Disordered" evidence="1">
    <location>
        <begin position="644"/>
        <end position="687"/>
    </location>
</feature>
<feature type="compositionally biased region" description="Polar residues" evidence="1">
    <location>
        <begin position="236"/>
        <end position="246"/>
    </location>
</feature>
<evidence type="ECO:0000313" key="2">
    <source>
        <dbReference type="EMBL" id="GJT86643.1"/>
    </source>
</evidence>
<feature type="region of interest" description="Disordered" evidence="1">
    <location>
        <begin position="149"/>
        <end position="202"/>
    </location>
</feature>
<feature type="compositionally biased region" description="Low complexity" evidence="1">
    <location>
        <begin position="645"/>
        <end position="658"/>
    </location>
</feature>
<reference evidence="2" key="1">
    <citation type="journal article" date="2022" name="Int. J. Mol. Sci.">
        <title>Draft Genome of Tanacetum Coccineum: Genomic Comparison of Closely Related Tanacetum-Family Plants.</title>
        <authorList>
            <person name="Yamashiro T."/>
            <person name="Shiraishi A."/>
            <person name="Nakayama K."/>
            <person name="Satake H."/>
        </authorList>
    </citation>
    <scope>NUCLEOTIDE SEQUENCE</scope>
</reference>
<name>A0ABQ5HFH5_9ASTR</name>
<gene>
    <name evidence="2" type="ORF">Tco_1068360</name>
</gene>
<accession>A0ABQ5HFH5</accession>
<comment type="caution">
    <text evidence="2">The sequence shown here is derived from an EMBL/GenBank/DDBJ whole genome shotgun (WGS) entry which is preliminary data.</text>
</comment>
<evidence type="ECO:0000256" key="1">
    <source>
        <dbReference type="SAM" id="MobiDB-lite"/>
    </source>
</evidence>
<feature type="compositionally biased region" description="Basic and acidic residues" evidence="1">
    <location>
        <begin position="251"/>
        <end position="267"/>
    </location>
</feature>
<evidence type="ECO:0000313" key="3">
    <source>
        <dbReference type="Proteomes" id="UP001151760"/>
    </source>
</evidence>
<proteinExistence type="predicted"/>
<protein>
    <submittedName>
        <fullName evidence="2">Uncharacterized protein</fullName>
    </submittedName>
</protein>